<feature type="compositionally biased region" description="Basic and acidic residues" evidence="1">
    <location>
        <begin position="213"/>
        <end position="226"/>
    </location>
</feature>
<gene>
    <name evidence="2" type="ORF">CUR178_08515</name>
</gene>
<reference evidence="2 3" key="1">
    <citation type="submission" date="2021-02" db="EMBL/GenBank/DDBJ databases">
        <title>Leishmania (Mundinia) enrietti genome sequencing and assembly.</title>
        <authorList>
            <person name="Almutairi H."/>
            <person name="Gatherer D."/>
        </authorList>
    </citation>
    <scope>NUCLEOTIDE SEQUENCE [LARGE SCALE GENOMIC DNA]</scope>
    <source>
        <strain evidence="2">CUR178</strain>
    </source>
</reference>
<keyword evidence="3" id="KW-1185">Reference proteome</keyword>
<dbReference type="RefSeq" id="XP_067696244.1">
    <property type="nucleotide sequence ID" value="XM_067840141.1"/>
</dbReference>
<dbReference type="EMBL" id="JAFHKP010000001">
    <property type="protein sequence ID" value="KAG5487428.1"/>
    <property type="molecule type" value="Genomic_DNA"/>
</dbReference>
<dbReference type="SUPFAM" id="SSF51161">
    <property type="entry name" value="Trimeric LpxA-like enzymes"/>
    <property type="match status" value="1"/>
</dbReference>
<protein>
    <submittedName>
        <fullName evidence="2">Uncharacterized protein</fullName>
    </submittedName>
</protein>
<dbReference type="OrthoDB" id="265806at2759"/>
<dbReference type="InterPro" id="IPR011004">
    <property type="entry name" value="Trimer_LpxA-like_sf"/>
</dbReference>
<organism evidence="2 3">
    <name type="scientific">Leishmania enriettii</name>
    <dbReference type="NCBI Taxonomy" id="5663"/>
    <lineage>
        <taxon>Eukaryota</taxon>
        <taxon>Discoba</taxon>
        <taxon>Euglenozoa</taxon>
        <taxon>Kinetoplastea</taxon>
        <taxon>Metakinetoplastina</taxon>
        <taxon>Trypanosomatida</taxon>
        <taxon>Trypanosomatidae</taxon>
        <taxon>Leishmaniinae</taxon>
        <taxon>Leishmania</taxon>
    </lineage>
</organism>
<sequence>MSAAVKTPAPAGARGSRRWDPSCYYQSLSAVVDGDVRFGEGCVVLPHARIHVSPGCRLLVGPFCLFEDFSELICDSAAAVAGHRHAGEGQASSVVLADADAASPSWKAAGTLRIGSHNHLHSYARVRCTIATPTQPPCSSSSPTWQLMGRGNVLHAFAAVLMTLPQASLRLARPPAAQAQSFFGDYNVVTAHSRVSLSQAAAAAPSANAGEQGARRPRPDEHRDTQLPDAPQRSVISNESSPSAAELCVETLPKPVPVEDRLFHDEDDVDVLGGAHAQIQGPLAYSASHPRAGDCIHSDAALLSPCAGPSIEASSGFQHLVFFSSEAPTGVAEASAALAASAFSVPRFGARSVAELPVVINRIADEVRAGPRTAAETVGTASVAAAPPPCASASLPSGSSAAASPTAAMLERCVSDVHPHLRLHEEKRIIREVERVCRYYIAQFLDDCGLKLAEAP</sequence>
<dbReference type="Proteomes" id="UP000674179">
    <property type="component" value="Chromosome 1"/>
</dbReference>
<comment type="caution">
    <text evidence="2">The sequence shown here is derived from an EMBL/GenBank/DDBJ whole genome shotgun (WGS) entry which is preliminary data.</text>
</comment>
<dbReference type="GeneID" id="94175651"/>
<feature type="region of interest" description="Disordered" evidence="1">
    <location>
        <begin position="200"/>
        <end position="241"/>
    </location>
</feature>
<feature type="compositionally biased region" description="Low complexity" evidence="1">
    <location>
        <begin position="200"/>
        <end position="212"/>
    </location>
</feature>
<name>A0A836HTP5_LEIEN</name>
<dbReference type="AlphaFoldDB" id="A0A836HTP5"/>
<evidence type="ECO:0000256" key="1">
    <source>
        <dbReference type="SAM" id="MobiDB-lite"/>
    </source>
</evidence>
<evidence type="ECO:0000313" key="3">
    <source>
        <dbReference type="Proteomes" id="UP000674179"/>
    </source>
</evidence>
<accession>A0A836HTP5</accession>
<dbReference type="KEGG" id="lenr:94175651"/>
<proteinExistence type="predicted"/>
<evidence type="ECO:0000313" key="2">
    <source>
        <dbReference type="EMBL" id="KAG5487428.1"/>
    </source>
</evidence>
<dbReference type="Gene3D" id="2.160.10.10">
    <property type="entry name" value="Hexapeptide repeat proteins"/>
    <property type="match status" value="1"/>
</dbReference>